<feature type="compositionally biased region" description="Basic and acidic residues" evidence="9">
    <location>
        <begin position="169"/>
        <end position="178"/>
    </location>
</feature>
<feature type="region of interest" description="Disordered" evidence="9">
    <location>
        <begin position="227"/>
        <end position="249"/>
    </location>
</feature>
<feature type="domain" description="Potassium channel voltage dependent KCNQ C-terminal" evidence="10">
    <location>
        <begin position="485"/>
        <end position="614"/>
    </location>
</feature>
<dbReference type="PANTHER" id="PTHR47735:SF9">
    <property type="entry name" value="POTASSIUM VOLTAGE-GATED CHANNEL SUBFAMILY KQT MEMBER 4-LIKE ISOFORM X1"/>
    <property type="match status" value="1"/>
</dbReference>
<accession>A0A6V7V971</accession>
<feature type="region of interest" description="Disordered" evidence="9">
    <location>
        <begin position="147"/>
        <end position="178"/>
    </location>
</feature>
<feature type="compositionally biased region" description="Acidic residues" evidence="9">
    <location>
        <begin position="755"/>
        <end position="766"/>
    </location>
</feature>
<feature type="compositionally biased region" description="Basic and acidic residues" evidence="9">
    <location>
        <begin position="385"/>
        <end position="404"/>
    </location>
</feature>
<comment type="catalytic activity">
    <reaction evidence="7">
        <text>K(+)(in) = K(+)(out)</text>
        <dbReference type="Rhea" id="RHEA:29463"/>
        <dbReference type="ChEBI" id="CHEBI:29103"/>
    </reaction>
</comment>
<evidence type="ECO:0000256" key="4">
    <source>
        <dbReference type="ARBA" id="ARBA00022958"/>
    </source>
</evidence>
<dbReference type="GO" id="GO:0005249">
    <property type="term" value="F:voltage-gated potassium channel activity"/>
    <property type="evidence" value="ECO:0007669"/>
    <property type="project" value="InterPro"/>
</dbReference>
<name>A0A6V7V971_MELEN</name>
<feature type="region of interest" description="Disordered" evidence="9">
    <location>
        <begin position="328"/>
        <end position="411"/>
    </location>
</feature>
<keyword evidence="8" id="KW-0175">Coiled coil</keyword>
<dbReference type="Pfam" id="PF03520">
    <property type="entry name" value="KCNQ_channel"/>
    <property type="match status" value="1"/>
</dbReference>
<dbReference type="AlphaFoldDB" id="A0A6V7V971"/>
<dbReference type="PANTHER" id="PTHR47735">
    <property type="entry name" value="POTASSIUM VOLTAGE-GATED CHANNEL SUBFAMILY KQT MEMBER 4"/>
    <property type="match status" value="1"/>
</dbReference>
<evidence type="ECO:0000259" key="10">
    <source>
        <dbReference type="Pfam" id="PF03520"/>
    </source>
</evidence>
<evidence type="ECO:0000256" key="2">
    <source>
        <dbReference type="ARBA" id="ARBA00022448"/>
    </source>
</evidence>
<sequence length="786" mass="86890">MLSLFLFRSFNPRLSVLNAAGAQPESRSQATWKVYLQPAPIIPCNKPPKQAKSTQSSIKAFTSCRNLSLRLRRSLGLIQANRPQHVEIVALESGGEEGRPSKVRRRSKVKGVQTDIPPSVMVSLPLIELGMKRQRLLNIQNVEEGEECSLHSSSSSSTNSTSNSLISGDGREEKLEEGDKMSLLKKKASLRQQSMPETAFDATERIRPCVSAPNGQNNSLINRIRQSARRKPPPAPLNTDFGAEDDTPTDTLCGVNVRTLFVPNRPPDNISIVSASDTLSEIESLGALGFSLGSWRKSSSNKSNNRNYSHHKKSISALAMSTTSAIMDSDCGQHRPVGNSSSLGTLTAPPNAHPPPKQRQFKNLLPRRPSTSPEERRYKSSSPKLAEKSDEEKQPEASEKDINPRKPGRSFSAADPATLLLGDFWMAPWLEWIARERTGGINTGNGGNDNNGNDGNNNNNNNGGNEDSSVWGQFTACAPLHQRRGQDRRRLSNEYVSDEDSPLLQLRTLDDYTPALKNAARAIRRIQLLVARRKFKEALRPYDVKDVIEQYAAGHVDLQARVKHVQQRLDQIMGTKPSKEDLKTSLANRVMKMERQVEKIDKKLDLLVEMFLEEKRIRLVDKGIKTGGGFGGHSTGNSNNATGHRSISLRQAFSPPSRGYQQKSSAPEFQPPRQSMSSTLLPCSSSSTVPKVPISPHKQLQLSQSLKLQQQQSQKKQQKIPTLRQLDKVGTQIPSSLPIKTNQKLESSKAKKDKDEEEENIQGEDEPLIRGSKRGIGPPAPNDSIV</sequence>
<protein>
    <recommendedName>
        <fullName evidence="10">Potassium channel voltage dependent KCNQ C-terminal domain-containing protein</fullName>
    </recommendedName>
</protein>
<evidence type="ECO:0000313" key="11">
    <source>
        <dbReference type="EMBL" id="CAD2171352.1"/>
    </source>
</evidence>
<feature type="region of interest" description="Disordered" evidence="9">
    <location>
        <begin position="441"/>
        <end position="470"/>
    </location>
</feature>
<keyword evidence="4" id="KW-0630">Potassium</keyword>
<gene>
    <name evidence="11" type="ORF">MENT_LOCUS22825</name>
</gene>
<dbReference type="OrthoDB" id="8879391at2759"/>
<feature type="compositionally biased region" description="Polar residues" evidence="9">
    <location>
        <begin position="732"/>
        <end position="742"/>
    </location>
</feature>
<comment type="caution">
    <text evidence="11">The sequence shown here is derived from an EMBL/GenBank/DDBJ whole genome shotgun (WGS) entry which is preliminary data.</text>
</comment>
<organism evidence="11 12">
    <name type="scientific">Meloidogyne enterolobii</name>
    <name type="common">Root-knot nematode worm</name>
    <name type="synonym">Meloidogyne mayaguensis</name>
    <dbReference type="NCBI Taxonomy" id="390850"/>
    <lineage>
        <taxon>Eukaryota</taxon>
        <taxon>Metazoa</taxon>
        <taxon>Ecdysozoa</taxon>
        <taxon>Nematoda</taxon>
        <taxon>Chromadorea</taxon>
        <taxon>Rhabditida</taxon>
        <taxon>Tylenchina</taxon>
        <taxon>Tylenchomorpha</taxon>
        <taxon>Tylenchoidea</taxon>
        <taxon>Meloidogynidae</taxon>
        <taxon>Meloidogyninae</taxon>
        <taxon>Meloidogyne</taxon>
    </lineage>
</organism>
<dbReference type="Gene3D" id="6.10.140.1910">
    <property type="match status" value="1"/>
</dbReference>
<dbReference type="GO" id="GO:0008076">
    <property type="term" value="C:voltage-gated potassium channel complex"/>
    <property type="evidence" value="ECO:0007669"/>
    <property type="project" value="TreeGrafter"/>
</dbReference>
<dbReference type="InterPro" id="IPR013821">
    <property type="entry name" value="K_chnl_volt-dep_KCNQ_C"/>
</dbReference>
<dbReference type="InterPro" id="IPR003937">
    <property type="entry name" value="K_chnl_volt-dep_KCNQ"/>
</dbReference>
<evidence type="ECO:0000256" key="6">
    <source>
        <dbReference type="ARBA" id="ARBA00023303"/>
    </source>
</evidence>
<reference evidence="11 12" key="1">
    <citation type="submission" date="2020-08" db="EMBL/GenBank/DDBJ databases">
        <authorList>
            <person name="Koutsovoulos G."/>
            <person name="Danchin GJ E."/>
        </authorList>
    </citation>
    <scope>NUCLEOTIDE SEQUENCE [LARGE SCALE GENOMIC DNA]</scope>
</reference>
<evidence type="ECO:0000256" key="3">
    <source>
        <dbReference type="ARBA" id="ARBA00022475"/>
    </source>
</evidence>
<evidence type="ECO:0000256" key="1">
    <source>
        <dbReference type="ARBA" id="ARBA00004651"/>
    </source>
</evidence>
<keyword evidence="5" id="KW-0406">Ion transport</keyword>
<keyword evidence="3" id="KW-1003">Cell membrane</keyword>
<proteinExistence type="predicted"/>
<feature type="coiled-coil region" evidence="8">
    <location>
        <begin position="583"/>
        <end position="610"/>
    </location>
</feature>
<evidence type="ECO:0000256" key="8">
    <source>
        <dbReference type="SAM" id="Coils"/>
    </source>
</evidence>
<feature type="compositionally biased region" description="Low complexity" evidence="9">
    <location>
        <begin position="675"/>
        <end position="688"/>
    </location>
</feature>
<keyword evidence="6" id="KW-0407">Ion channel</keyword>
<dbReference type="EMBL" id="CAJEWN010000182">
    <property type="protein sequence ID" value="CAD2171352.1"/>
    <property type="molecule type" value="Genomic_DNA"/>
</dbReference>
<feature type="region of interest" description="Disordered" evidence="9">
    <location>
        <begin position="654"/>
        <end position="694"/>
    </location>
</feature>
<evidence type="ECO:0000256" key="7">
    <source>
        <dbReference type="ARBA" id="ARBA00034430"/>
    </source>
</evidence>
<dbReference type="Proteomes" id="UP000580250">
    <property type="component" value="Unassembled WGS sequence"/>
</dbReference>
<feature type="compositionally biased region" description="Low complexity" evidence="9">
    <location>
        <begin position="150"/>
        <end position="167"/>
    </location>
</feature>
<evidence type="ECO:0000256" key="5">
    <source>
        <dbReference type="ARBA" id="ARBA00023065"/>
    </source>
</evidence>
<evidence type="ECO:0000313" key="12">
    <source>
        <dbReference type="Proteomes" id="UP000580250"/>
    </source>
</evidence>
<comment type="subcellular location">
    <subcellularLocation>
        <location evidence="1">Cell membrane</location>
        <topology evidence="1">Multi-pass membrane protein</topology>
    </subcellularLocation>
</comment>
<feature type="region of interest" description="Disordered" evidence="9">
    <location>
        <begin position="707"/>
        <end position="786"/>
    </location>
</feature>
<keyword evidence="2" id="KW-0813">Transport</keyword>
<keyword evidence="3" id="KW-0472">Membrane</keyword>
<evidence type="ECO:0000256" key="9">
    <source>
        <dbReference type="SAM" id="MobiDB-lite"/>
    </source>
</evidence>
<feature type="compositionally biased region" description="Low complexity" evidence="9">
    <location>
        <begin position="450"/>
        <end position="465"/>
    </location>
</feature>